<feature type="transmembrane region" description="Helical" evidence="1">
    <location>
        <begin position="19"/>
        <end position="45"/>
    </location>
</feature>
<evidence type="ECO:0000313" key="2">
    <source>
        <dbReference type="EMBL" id="PTB44874.1"/>
    </source>
</evidence>
<keyword evidence="3" id="KW-1185">Reference proteome</keyword>
<proteinExistence type="predicted"/>
<accession>A0A2T3ZJ87</accession>
<organism evidence="2 3">
    <name type="scientific">Trichoderma asperellum (strain ATCC 204424 / CBS 433.97 / NBRC 101777)</name>
    <dbReference type="NCBI Taxonomy" id="1042311"/>
    <lineage>
        <taxon>Eukaryota</taxon>
        <taxon>Fungi</taxon>
        <taxon>Dikarya</taxon>
        <taxon>Ascomycota</taxon>
        <taxon>Pezizomycotina</taxon>
        <taxon>Sordariomycetes</taxon>
        <taxon>Hypocreomycetidae</taxon>
        <taxon>Hypocreales</taxon>
        <taxon>Hypocreaceae</taxon>
        <taxon>Trichoderma</taxon>
    </lineage>
</organism>
<evidence type="ECO:0000256" key="1">
    <source>
        <dbReference type="SAM" id="Phobius"/>
    </source>
</evidence>
<dbReference type="Proteomes" id="UP000240493">
    <property type="component" value="Unassembled WGS sequence"/>
</dbReference>
<reference evidence="2 3" key="1">
    <citation type="submission" date="2016-07" db="EMBL/GenBank/DDBJ databases">
        <title>Multiple horizontal gene transfer events from other fungi enriched the ability of initially mycotrophic Trichoderma (Ascomycota) to feed on dead plant biomass.</title>
        <authorList>
            <consortium name="DOE Joint Genome Institute"/>
            <person name="Aerts A."/>
            <person name="Atanasova L."/>
            <person name="Chenthamara K."/>
            <person name="Zhang J."/>
            <person name="Grujic M."/>
            <person name="Henrissat B."/>
            <person name="Kuo A."/>
            <person name="Salamov A."/>
            <person name="Lipzen A."/>
            <person name="Labutti K."/>
            <person name="Barry K."/>
            <person name="Miao Y."/>
            <person name="Rahimi M.J."/>
            <person name="Shen Q."/>
            <person name="Grigoriev I.V."/>
            <person name="Kubicek C.P."/>
            <person name="Druzhinina I.S."/>
        </authorList>
    </citation>
    <scope>NUCLEOTIDE SEQUENCE [LARGE SCALE GENOMIC DNA]</scope>
    <source>
        <strain evidence="2 3">CBS 433.97</strain>
    </source>
</reference>
<gene>
    <name evidence="2" type="ORF">M441DRAFT_300393</name>
</gene>
<name>A0A2T3ZJ87_TRIA4</name>
<protein>
    <submittedName>
        <fullName evidence="2">Uncharacterized protein</fullName>
    </submittedName>
</protein>
<sequence>MVGDGACISSGVTLLWRSIFNFTILLLIFLFPSGVCLGLFCIFFFSSSPMTPPEPCSTALAPPAFVSLSHRRGRVQGCLMMLSSCFSSQFAATPTSATASALVSSSCRPAFTYSLPLSSLSFSPAAATAPSGCTAMYPKYINDRDHSNAAQARVVLDCHVHGTAASLLFLALTTCS</sequence>
<dbReference type="AlphaFoldDB" id="A0A2T3ZJ87"/>
<keyword evidence="1" id="KW-0472">Membrane</keyword>
<dbReference type="EMBL" id="KZ679257">
    <property type="protein sequence ID" value="PTB44874.1"/>
    <property type="molecule type" value="Genomic_DNA"/>
</dbReference>
<keyword evidence="1" id="KW-0812">Transmembrane</keyword>
<evidence type="ECO:0000313" key="3">
    <source>
        <dbReference type="Proteomes" id="UP000240493"/>
    </source>
</evidence>
<keyword evidence="1" id="KW-1133">Transmembrane helix</keyword>